<comment type="similarity">
    <text evidence="3">Belongs to the TRAFAC class myosin-kinesin ATPase superfamily. Kinesin family.</text>
</comment>
<dbReference type="EMBL" id="CH479202">
    <property type="protein sequence ID" value="EDW30207.1"/>
    <property type="molecule type" value="Genomic_DNA"/>
</dbReference>
<evidence type="ECO:0000313" key="8">
    <source>
        <dbReference type="Proteomes" id="UP000008744"/>
    </source>
</evidence>
<comment type="caution">
    <text evidence="3">Lacks conserved residue(s) required for the propagation of feature annotation.</text>
</comment>
<feature type="region of interest" description="Disordered" evidence="5">
    <location>
        <begin position="230"/>
        <end position="267"/>
    </location>
</feature>
<dbReference type="OMA" id="CTAPLDY"/>
<evidence type="ECO:0000256" key="2">
    <source>
        <dbReference type="ARBA" id="ARBA00022840"/>
    </source>
</evidence>
<dbReference type="GO" id="GO:0005737">
    <property type="term" value="C:cytoplasm"/>
    <property type="evidence" value="ECO:0007669"/>
    <property type="project" value="EnsemblMetazoa"/>
</dbReference>
<evidence type="ECO:0000256" key="5">
    <source>
        <dbReference type="SAM" id="MobiDB-lite"/>
    </source>
</evidence>
<dbReference type="HOGENOM" id="CLU_632027_0_0_1"/>
<evidence type="ECO:0000256" key="4">
    <source>
        <dbReference type="SAM" id="Coils"/>
    </source>
</evidence>
<keyword evidence="2" id="KW-0067">ATP-binding</keyword>
<dbReference type="GO" id="GO:0005634">
    <property type="term" value="C:nucleus"/>
    <property type="evidence" value="ECO:0007669"/>
    <property type="project" value="EnsemblMetazoa"/>
</dbReference>
<dbReference type="STRING" id="7234.B4H1N0"/>
<evidence type="ECO:0000259" key="6">
    <source>
        <dbReference type="PROSITE" id="PS50067"/>
    </source>
</evidence>
<dbReference type="OrthoDB" id="3176171at2759"/>
<dbReference type="GO" id="GO:0007110">
    <property type="term" value="P:meiosis I cytokinesis"/>
    <property type="evidence" value="ECO:0007669"/>
    <property type="project" value="EnsemblMetazoa"/>
</dbReference>
<dbReference type="GO" id="GO:0005828">
    <property type="term" value="C:kinetochore microtubule"/>
    <property type="evidence" value="ECO:0007669"/>
    <property type="project" value="EnsemblMetazoa"/>
</dbReference>
<dbReference type="GO" id="GO:0005875">
    <property type="term" value="C:microtubule associated complex"/>
    <property type="evidence" value="ECO:0007669"/>
    <property type="project" value="EnsemblMetazoa"/>
</dbReference>
<sequence length="434" mass="50075">MPVEHTNIKVAVRVRPYNAKELEHQQRSIIKVMDKSALLFDPDEEDDEFFFHGTKQNYRDITKRMNKKLTMEFDRVFDIDNTNQELFEECTAPLDYRRFNNYMTTLANQNDKYSEELPSWQDKVQHAYREVESLKREVNQSKLQQILGLYVKRKDLELQMAKQNISSNHLYLINRELVENSDLIRKSFTTACDVLCQAYNRLEDAEKLTPEIQALYDRLHRKMRFAESEANATEFEANETEKTGHKRLLASEEDEEQSTTTTASAKKRQFVRAAEIDDDLHLSVDSTDSLETDSDSDEAHKTFKKPHNLNQTQVLSTTYNALTSTVTKQRNVHQRIVTDLLSDQNVRGGNDKIKQVLLKSSNFTTQGLQRSLAAASIAKENVKFNGNYVRKSPRALVAKAMSGNPTITRKPLGTGNREPPLVKFNRAASFRLKK</sequence>
<dbReference type="PROSITE" id="PS50067">
    <property type="entry name" value="KINESIN_MOTOR_2"/>
    <property type="match status" value="1"/>
</dbReference>
<keyword evidence="8" id="KW-1185">Reference proteome</keyword>
<dbReference type="GO" id="GO:0003777">
    <property type="term" value="F:microtubule motor activity"/>
    <property type="evidence" value="ECO:0007669"/>
    <property type="project" value="InterPro"/>
</dbReference>
<dbReference type="InterPro" id="IPR036961">
    <property type="entry name" value="Kinesin_motor_dom_sf"/>
</dbReference>
<evidence type="ECO:0000256" key="3">
    <source>
        <dbReference type="PROSITE-ProRule" id="PRU00283"/>
    </source>
</evidence>
<dbReference type="GO" id="GO:0008017">
    <property type="term" value="F:microtubule binding"/>
    <property type="evidence" value="ECO:0007669"/>
    <property type="project" value="InterPro"/>
</dbReference>
<keyword evidence="4" id="KW-0175">Coiled coil</keyword>
<dbReference type="GO" id="GO:1990023">
    <property type="term" value="C:mitotic spindle midzone"/>
    <property type="evidence" value="ECO:0007669"/>
    <property type="project" value="EnsemblMetazoa"/>
</dbReference>
<dbReference type="InterPro" id="IPR001752">
    <property type="entry name" value="Kinesin_motor_dom"/>
</dbReference>
<accession>B4H1N0</accession>
<dbReference type="GO" id="GO:0007052">
    <property type="term" value="P:mitotic spindle organization"/>
    <property type="evidence" value="ECO:0007669"/>
    <property type="project" value="EnsemblMetazoa"/>
</dbReference>
<dbReference type="GO" id="GO:0000776">
    <property type="term" value="C:kinetochore"/>
    <property type="evidence" value="ECO:0007669"/>
    <property type="project" value="EnsemblMetazoa"/>
</dbReference>
<dbReference type="GO" id="GO:0055047">
    <property type="term" value="P:generative cell mitosis"/>
    <property type="evidence" value="ECO:0007669"/>
    <property type="project" value="EnsemblMetazoa"/>
</dbReference>
<organism evidence="8">
    <name type="scientific">Drosophila persimilis</name>
    <name type="common">Fruit fly</name>
    <dbReference type="NCBI Taxonomy" id="7234"/>
    <lineage>
        <taxon>Eukaryota</taxon>
        <taxon>Metazoa</taxon>
        <taxon>Ecdysozoa</taxon>
        <taxon>Arthropoda</taxon>
        <taxon>Hexapoda</taxon>
        <taxon>Insecta</taxon>
        <taxon>Pterygota</taxon>
        <taxon>Neoptera</taxon>
        <taxon>Endopterygota</taxon>
        <taxon>Diptera</taxon>
        <taxon>Brachycera</taxon>
        <taxon>Muscomorpha</taxon>
        <taxon>Ephydroidea</taxon>
        <taxon>Drosophilidae</taxon>
        <taxon>Drosophila</taxon>
        <taxon>Sophophora</taxon>
    </lineage>
</organism>
<feature type="domain" description="Kinesin motor" evidence="6">
    <location>
        <begin position="7"/>
        <end position="94"/>
    </location>
</feature>
<dbReference type="GO" id="GO:0007019">
    <property type="term" value="P:microtubule depolymerization"/>
    <property type="evidence" value="ECO:0007669"/>
    <property type="project" value="EnsemblMetazoa"/>
</dbReference>
<dbReference type="Proteomes" id="UP000008744">
    <property type="component" value="Unassembled WGS sequence"/>
</dbReference>
<dbReference type="InterPro" id="IPR027417">
    <property type="entry name" value="P-loop_NTPase"/>
</dbReference>
<dbReference type="Gene3D" id="3.40.850.10">
    <property type="entry name" value="Kinesin motor domain"/>
    <property type="match status" value="1"/>
</dbReference>
<gene>
    <name evidence="7" type="primary">Dper\GL22636</name>
    <name evidence="7" type="ORF">Dper_GL22636</name>
</gene>
<name>B4H1N0_DROPE</name>
<dbReference type="GO" id="GO:0005524">
    <property type="term" value="F:ATP binding"/>
    <property type="evidence" value="ECO:0007669"/>
    <property type="project" value="UniProtKB-KW"/>
</dbReference>
<dbReference type="SUPFAM" id="SSF52540">
    <property type="entry name" value="P-loop containing nucleoside triphosphate hydrolases"/>
    <property type="match status" value="1"/>
</dbReference>
<feature type="coiled-coil region" evidence="4">
    <location>
        <begin position="117"/>
        <end position="144"/>
    </location>
</feature>
<keyword evidence="1" id="KW-0547">Nucleotide-binding</keyword>
<dbReference type="GO" id="GO:0007054">
    <property type="term" value="P:spindle assembly involved in male meiosis I"/>
    <property type="evidence" value="ECO:0007669"/>
    <property type="project" value="EnsemblMetazoa"/>
</dbReference>
<proteinExistence type="inferred from homology"/>
<evidence type="ECO:0000256" key="1">
    <source>
        <dbReference type="ARBA" id="ARBA00022741"/>
    </source>
</evidence>
<protein>
    <submittedName>
        <fullName evidence="7">GL22636</fullName>
    </submittedName>
</protein>
<dbReference type="PhylomeDB" id="B4H1N0"/>
<dbReference type="GO" id="GO:0007100">
    <property type="term" value="P:mitotic centrosome separation"/>
    <property type="evidence" value="ECO:0007669"/>
    <property type="project" value="EnsemblMetazoa"/>
</dbReference>
<dbReference type="GO" id="GO:0051231">
    <property type="term" value="P:spindle elongation"/>
    <property type="evidence" value="ECO:0007669"/>
    <property type="project" value="EnsemblMetazoa"/>
</dbReference>
<dbReference type="GO" id="GO:0031134">
    <property type="term" value="P:sister chromatid biorientation"/>
    <property type="evidence" value="ECO:0007669"/>
    <property type="project" value="EnsemblMetazoa"/>
</dbReference>
<dbReference type="AlphaFoldDB" id="B4H1N0"/>
<reference evidence="7 8" key="1">
    <citation type="journal article" date="2007" name="Nature">
        <title>Evolution of genes and genomes on the Drosophila phylogeny.</title>
        <authorList>
            <consortium name="Drosophila 12 Genomes Consortium"/>
            <person name="Clark A.G."/>
            <person name="Eisen M.B."/>
            <person name="Smith D.R."/>
            <person name="Bergman C.M."/>
            <person name="Oliver B."/>
            <person name="Markow T.A."/>
            <person name="Kaufman T.C."/>
            <person name="Kellis M."/>
            <person name="Gelbart W."/>
            <person name="Iyer V.N."/>
            <person name="Pollard D.A."/>
            <person name="Sackton T.B."/>
            <person name="Larracuente A.M."/>
            <person name="Singh N.D."/>
            <person name="Abad J.P."/>
            <person name="Abt D.N."/>
            <person name="Adryan B."/>
            <person name="Aguade M."/>
            <person name="Akashi H."/>
            <person name="Anderson W.W."/>
            <person name="Aquadro C.F."/>
            <person name="Ardell D.H."/>
            <person name="Arguello R."/>
            <person name="Artieri C.G."/>
            <person name="Barbash D.A."/>
            <person name="Barker D."/>
            <person name="Barsanti P."/>
            <person name="Batterham P."/>
            <person name="Batzoglou S."/>
            <person name="Begun D."/>
            <person name="Bhutkar A."/>
            <person name="Blanco E."/>
            <person name="Bosak S.A."/>
            <person name="Bradley R.K."/>
            <person name="Brand A.D."/>
            <person name="Brent M.R."/>
            <person name="Brooks A.N."/>
            <person name="Brown R.H."/>
            <person name="Butlin R.K."/>
            <person name="Caggese C."/>
            <person name="Calvi B.R."/>
            <person name="Bernardo de Carvalho A."/>
            <person name="Caspi A."/>
            <person name="Castrezana S."/>
            <person name="Celniker S.E."/>
            <person name="Chang J.L."/>
            <person name="Chapple C."/>
            <person name="Chatterji S."/>
            <person name="Chinwalla A."/>
            <person name="Civetta A."/>
            <person name="Clifton S.W."/>
            <person name="Comeron J.M."/>
            <person name="Costello J.C."/>
            <person name="Coyne J.A."/>
            <person name="Daub J."/>
            <person name="David R.G."/>
            <person name="Delcher A.L."/>
            <person name="Delehaunty K."/>
            <person name="Do C.B."/>
            <person name="Ebling H."/>
            <person name="Edwards K."/>
            <person name="Eickbush T."/>
            <person name="Evans J.D."/>
            <person name="Filipski A."/>
            <person name="Findeiss S."/>
            <person name="Freyhult E."/>
            <person name="Fulton L."/>
            <person name="Fulton R."/>
            <person name="Garcia A.C."/>
            <person name="Gardiner A."/>
            <person name="Garfield D.A."/>
            <person name="Garvin B.E."/>
            <person name="Gibson G."/>
            <person name="Gilbert D."/>
            <person name="Gnerre S."/>
            <person name="Godfrey J."/>
            <person name="Good R."/>
            <person name="Gotea V."/>
            <person name="Gravely B."/>
            <person name="Greenberg A.J."/>
            <person name="Griffiths-Jones S."/>
            <person name="Gross S."/>
            <person name="Guigo R."/>
            <person name="Gustafson E.A."/>
            <person name="Haerty W."/>
            <person name="Hahn M.W."/>
            <person name="Halligan D.L."/>
            <person name="Halpern A.L."/>
            <person name="Halter G.M."/>
            <person name="Han M.V."/>
            <person name="Heger A."/>
            <person name="Hillier L."/>
            <person name="Hinrichs A.S."/>
            <person name="Holmes I."/>
            <person name="Hoskins R.A."/>
            <person name="Hubisz M.J."/>
            <person name="Hultmark D."/>
            <person name="Huntley M.A."/>
            <person name="Jaffe D.B."/>
            <person name="Jagadeeshan S."/>
            <person name="Jeck W.R."/>
            <person name="Johnson J."/>
            <person name="Jones C.D."/>
            <person name="Jordan W.C."/>
            <person name="Karpen G.H."/>
            <person name="Kataoka E."/>
            <person name="Keightley P.D."/>
            <person name="Kheradpour P."/>
            <person name="Kirkness E.F."/>
            <person name="Koerich L.B."/>
            <person name="Kristiansen K."/>
            <person name="Kudrna D."/>
            <person name="Kulathinal R.J."/>
            <person name="Kumar S."/>
            <person name="Kwok R."/>
            <person name="Lander E."/>
            <person name="Langley C.H."/>
            <person name="Lapoint R."/>
            <person name="Lazzaro B.P."/>
            <person name="Lee S.J."/>
            <person name="Levesque L."/>
            <person name="Li R."/>
            <person name="Lin C.F."/>
            <person name="Lin M.F."/>
            <person name="Lindblad-Toh K."/>
            <person name="Llopart A."/>
            <person name="Long M."/>
            <person name="Low L."/>
            <person name="Lozovsky E."/>
            <person name="Lu J."/>
            <person name="Luo M."/>
            <person name="Machado C.A."/>
            <person name="Makalowski W."/>
            <person name="Marzo M."/>
            <person name="Matsuda M."/>
            <person name="Matzkin L."/>
            <person name="McAllister B."/>
            <person name="McBride C.S."/>
            <person name="McKernan B."/>
            <person name="McKernan K."/>
            <person name="Mendez-Lago M."/>
            <person name="Minx P."/>
            <person name="Mollenhauer M.U."/>
            <person name="Montooth K."/>
            <person name="Mount S.M."/>
            <person name="Mu X."/>
            <person name="Myers E."/>
            <person name="Negre B."/>
            <person name="Newfeld S."/>
            <person name="Nielsen R."/>
            <person name="Noor M.A."/>
            <person name="O'Grady P."/>
            <person name="Pachter L."/>
            <person name="Papaceit M."/>
            <person name="Parisi M.J."/>
            <person name="Parisi M."/>
            <person name="Parts L."/>
            <person name="Pedersen J.S."/>
            <person name="Pesole G."/>
            <person name="Phillippy A.M."/>
            <person name="Ponting C.P."/>
            <person name="Pop M."/>
            <person name="Porcelli D."/>
            <person name="Powell J.R."/>
            <person name="Prohaska S."/>
            <person name="Pruitt K."/>
            <person name="Puig M."/>
            <person name="Quesneville H."/>
            <person name="Ram K.R."/>
            <person name="Rand D."/>
            <person name="Rasmussen M.D."/>
            <person name="Reed L.K."/>
            <person name="Reenan R."/>
            <person name="Reily A."/>
            <person name="Remington K.A."/>
            <person name="Rieger T.T."/>
            <person name="Ritchie M.G."/>
            <person name="Robin C."/>
            <person name="Rogers Y.H."/>
            <person name="Rohde C."/>
            <person name="Rozas J."/>
            <person name="Rubenfield M.J."/>
            <person name="Ruiz A."/>
            <person name="Russo S."/>
            <person name="Salzberg S.L."/>
            <person name="Sanchez-Gracia A."/>
            <person name="Saranga D.J."/>
            <person name="Sato H."/>
            <person name="Schaeffer S.W."/>
            <person name="Schatz M.C."/>
            <person name="Schlenke T."/>
            <person name="Schwartz R."/>
            <person name="Segarra C."/>
            <person name="Singh R.S."/>
            <person name="Sirot L."/>
            <person name="Sirota M."/>
            <person name="Sisneros N.B."/>
            <person name="Smith C.D."/>
            <person name="Smith T.F."/>
            <person name="Spieth J."/>
            <person name="Stage D.E."/>
            <person name="Stark A."/>
            <person name="Stephan W."/>
            <person name="Strausberg R.L."/>
            <person name="Strempel S."/>
            <person name="Sturgill D."/>
            <person name="Sutton G."/>
            <person name="Sutton G.G."/>
            <person name="Tao W."/>
            <person name="Teichmann S."/>
            <person name="Tobari Y.N."/>
            <person name="Tomimura Y."/>
            <person name="Tsolas J.M."/>
            <person name="Valente V.L."/>
            <person name="Venter E."/>
            <person name="Venter J.C."/>
            <person name="Vicario S."/>
            <person name="Vieira F.G."/>
            <person name="Vilella A.J."/>
            <person name="Villasante A."/>
            <person name="Walenz B."/>
            <person name="Wang J."/>
            <person name="Wasserman M."/>
            <person name="Watts T."/>
            <person name="Wilson D."/>
            <person name="Wilson R.K."/>
            <person name="Wing R.A."/>
            <person name="Wolfner M.F."/>
            <person name="Wong A."/>
            <person name="Wong G.K."/>
            <person name="Wu C.I."/>
            <person name="Wu G."/>
            <person name="Yamamoto D."/>
            <person name="Yang H.P."/>
            <person name="Yang S.P."/>
            <person name="Yorke J.A."/>
            <person name="Yoshida K."/>
            <person name="Zdobnov E."/>
            <person name="Zhang P."/>
            <person name="Zhang Y."/>
            <person name="Zimin A.V."/>
            <person name="Baldwin J."/>
            <person name="Abdouelleil A."/>
            <person name="Abdulkadir J."/>
            <person name="Abebe A."/>
            <person name="Abera B."/>
            <person name="Abreu J."/>
            <person name="Acer S.C."/>
            <person name="Aftuck L."/>
            <person name="Alexander A."/>
            <person name="An P."/>
            <person name="Anderson E."/>
            <person name="Anderson S."/>
            <person name="Arachi H."/>
            <person name="Azer M."/>
            <person name="Bachantsang P."/>
            <person name="Barry A."/>
            <person name="Bayul T."/>
            <person name="Berlin A."/>
            <person name="Bessette D."/>
            <person name="Bloom T."/>
            <person name="Blye J."/>
            <person name="Boguslavskiy L."/>
            <person name="Bonnet C."/>
            <person name="Boukhgalter B."/>
            <person name="Bourzgui I."/>
            <person name="Brown A."/>
            <person name="Cahill P."/>
            <person name="Channer S."/>
            <person name="Cheshatsang Y."/>
            <person name="Chuda L."/>
            <person name="Citroen M."/>
            <person name="Collymore A."/>
            <person name="Cooke P."/>
            <person name="Costello M."/>
            <person name="D'Aco K."/>
            <person name="Daza R."/>
            <person name="De Haan G."/>
            <person name="DeGray S."/>
            <person name="DeMaso C."/>
            <person name="Dhargay N."/>
            <person name="Dooley K."/>
            <person name="Dooley E."/>
            <person name="Doricent M."/>
            <person name="Dorje P."/>
            <person name="Dorjee K."/>
            <person name="Dupes A."/>
            <person name="Elong R."/>
            <person name="Falk J."/>
            <person name="Farina A."/>
            <person name="Faro S."/>
            <person name="Ferguson D."/>
            <person name="Fisher S."/>
            <person name="Foley C.D."/>
            <person name="Franke A."/>
            <person name="Friedrich D."/>
            <person name="Gadbois L."/>
            <person name="Gearin G."/>
            <person name="Gearin C.R."/>
            <person name="Giannoukos G."/>
            <person name="Goode T."/>
            <person name="Graham J."/>
            <person name="Grandbois E."/>
            <person name="Grewal S."/>
            <person name="Gyaltsen K."/>
            <person name="Hafez N."/>
            <person name="Hagos B."/>
            <person name="Hall J."/>
            <person name="Henson C."/>
            <person name="Hollinger A."/>
            <person name="Honan T."/>
            <person name="Huard M.D."/>
            <person name="Hughes L."/>
            <person name="Hurhula B."/>
            <person name="Husby M.E."/>
            <person name="Kamat A."/>
            <person name="Kanga B."/>
            <person name="Kashin S."/>
            <person name="Khazanovich D."/>
            <person name="Kisner P."/>
            <person name="Lance K."/>
            <person name="Lara M."/>
            <person name="Lee W."/>
            <person name="Lennon N."/>
            <person name="Letendre F."/>
            <person name="LeVine R."/>
            <person name="Lipovsky A."/>
            <person name="Liu X."/>
            <person name="Liu J."/>
            <person name="Liu S."/>
            <person name="Lokyitsang T."/>
            <person name="Lokyitsang Y."/>
            <person name="Lubonja R."/>
            <person name="Lui A."/>
            <person name="MacDonald P."/>
            <person name="Magnisalis V."/>
            <person name="Maru K."/>
            <person name="Matthews C."/>
            <person name="McCusker W."/>
            <person name="McDonough S."/>
            <person name="Mehta T."/>
            <person name="Meldrim J."/>
            <person name="Meneus L."/>
            <person name="Mihai O."/>
            <person name="Mihalev A."/>
            <person name="Mihova T."/>
            <person name="Mittelman R."/>
            <person name="Mlenga V."/>
            <person name="Montmayeur A."/>
            <person name="Mulrain L."/>
            <person name="Navidi A."/>
            <person name="Naylor J."/>
            <person name="Negash T."/>
            <person name="Nguyen T."/>
            <person name="Nguyen N."/>
            <person name="Nicol R."/>
            <person name="Norbu C."/>
            <person name="Norbu N."/>
            <person name="Novod N."/>
            <person name="O'Neill B."/>
            <person name="Osman S."/>
            <person name="Markiewicz E."/>
            <person name="Oyono O.L."/>
            <person name="Patti C."/>
            <person name="Phunkhang P."/>
            <person name="Pierre F."/>
            <person name="Priest M."/>
            <person name="Raghuraman S."/>
            <person name="Rege F."/>
            <person name="Reyes R."/>
            <person name="Rise C."/>
            <person name="Rogov P."/>
            <person name="Ross K."/>
            <person name="Ryan E."/>
            <person name="Settipalli S."/>
            <person name="Shea T."/>
            <person name="Sherpa N."/>
            <person name="Shi L."/>
            <person name="Shih D."/>
            <person name="Sparrow T."/>
            <person name="Spaulding J."/>
            <person name="Stalker J."/>
            <person name="Stange-Thomann N."/>
            <person name="Stavropoulos S."/>
            <person name="Stone C."/>
            <person name="Strader C."/>
            <person name="Tesfaye S."/>
            <person name="Thomson T."/>
            <person name="Thoulutsang Y."/>
            <person name="Thoulutsang D."/>
            <person name="Topham K."/>
            <person name="Topping I."/>
            <person name="Tsamla T."/>
            <person name="Vassiliev H."/>
            <person name="Vo A."/>
            <person name="Wangchuk T."/>
            <person name="Wangdi T."/>
            <person name="Weiand M."/>
            <person name="Wilkinson J."/>
            <person name="Wilson A."/>
            <person name="Yadav S."/>
            <person name="Young G."/>
            <person name="Yu Q."/>
            <person name="Zembek L."/>
            <person name="Zhong D."/>
            <person name="Zimmer A."/>
            <person name="Zwirko Z."/>
            <person name="Jaffe D.B."/>
            <person name="Alvarez P."/>
            <person name="Brockman W."/>
            <person name="Butler J."/>
            <person name="Chin C."/>
            <person name="Gnerre S."/>
            <person name="Grabherr M."/>
            <person name="Kleber M."/>
            <person name="Mauceli E."/>
            <person name="MacCallum I."/>
        </authorList>
    </citation>
    <scope>NUCLEOTIDE SEQUENCE [LARGE SCALE GENOMIC DNA]</scope>
    <source>
        <strain evidence="8">MSH-3 / Tucson 14011-0111.49</strain>
    </source>
</reference>
<dbReference type="eggNOG" id="KOG0242">
    <property type="taxonomic scope" value="Eukaryota"/>
</dbReference>
<evidence type="ECO:0000313" key="7">
    <source>
        <dbReference type="EMBL" id="EDW30207.1"/>
    </source>
</evidence>
<dbReference type="GO" id="GO:0016346">
    <property type="term" value="P:male meiotic chromosome movement towards spindle pole"/>
    <property type="evidence" value="ECO:0007669"/>
    <property type="project" value="EnsemblMetazoa"/>
</dbReference>